<feature type="region of interest" description="Disordered" evidence="1">
    <location>
        <begin position="1"/>
        <end position="52"/>
    </location>
</feature>
<comment type="caution">
    <text evidence="2">The sequence shown here is derived from an EMBL/GenBank/DDBJ whole genome shotgun (WGS) entry which is preliminary data.</text>
</comment>
<name>A0A9D4D1K2_DREPO</name>
<reference evidence="2" key="2">
    <citation type="submission" date="2020-11" db="EMBL/GenBank/DDBJ databases">
        <authorList>
            <person name="McCartney M.A."/>
            <person name="Auch B."/>
            <person name="Kono T."/>
            <person name="Mallez S."/>
            <person name="Becker A."/>
            <person name="Gohl D.M."/>
            <person name="Silverstein K.A.T."/>
            <person name="Koren S."/>
            <person name="Bechman K.B."/>
            <person name="Herman A."/>
            <person name="Abrahante J.E."/>
            <person name="Garbe J."/>
        </authorList>
    </citation>
    <scope>NUCLEOTIDE SEQUENCE</scope>
    <source>
        <strain evidence="2">Duluth1</strain>
        <tissue evidence="2">Whole animal</tissue>
    </source>
</reference>
<accession>A0A9D4D1K2</accession>
<gene>
    <name evidence="2" type="ORF">DPMN_043015</name>
</gene>
<dbReference type="AlphaFoldDB" id="A0A9D4D1K2"/>
<evidence type="ECO:0000256" key="1">
    <source>
        <dbReference type="SAM" id="MobiDB-lite"/>
    </source>
</evidence>
<organism evidence="2 3">
    <name type="scientific">Dreissena polymorpha</name>
    <name type="common">Zebra mussel</name>
    <name type="synonym">Mytilus polymorpha</name>
    <dbReference type="NCBI Taxonomy" id="45954"/>
    <lineage>
        <taxon>Eukaryota</taxon>
        <taxon>Metazoa</taxon>
        <taxon>Spiralia</taxon>
        <taxon>Lophotrochozoa</taxon>
        <taxon>Mollusca</taxon>
        <taxon>Bivalvia</taxon>
        <taxon>Autobranchia</taxon>
        <taxon>Heteroconchia</taxon>
        <taxon>Euheterodonta</taxon>
        <taxon>Imparidentia</taxon>
        <taxon>Neoheterodontei</taxon>
        <taxon>Myida</taxon>
        <taxon>Dreissenoidea</taxon>
        <taxon>Dreissenidae</taxon>
        <taxon>Dreissena</taxon>
    </lineage>
</organism>
<protein>
    <submittedName>
        <fullName evidence="2">Uncharacterized protein</fullName>
    </submittedName>
</protein>
<dbReference type="Proteomes" id="UP000828390">
    <property type="component" value="Unassembled WGS sequence"/>
</dbReference>
<evidence type="ECO:0000313" key="3">
    <source>
        <dbReference type="Proteomes" id="UP000828390"/>
    </source>
</evidence>
<keyword evidence="3" id="KW-1185">Reference proteome</keyword>
<reference evidence="2" key="1">
    <citation type="journal article" date="2019" name="bioRxiv">
        <title>The Genome of the Zebra Mussel, Dreissena polymorpha: A Resource for Invasive Species Research.</title>
        <authorList>
            <person name="McCartney M.A."/>
            <person name="Auch B."/>
            <person name="Kono T."/>
            <person name="Mallez S."/>
            <person name="Zhang Y."/>
            <person name="Obille A."/>
            <person name="Becker A."/>
            <person name="Abrahante J.E."/>
            <person name="Garbe J."/>
            <person name="Badalamenti J.P."/>
            <person name="Herman A."/>
            <person name="Mangelson H."/>
            <person name="Liachko I."/>
            <person name="Sullivan S."/>
            <person name="Sone E.D."/>
            <person name="Koren S."/>
            <person name="Silverstein K.A.T."/>
            <person name="Beckman K.B."/>
            <person name="Gohl D.M."/>
        </authorList>
    </citation>
    <scope>NUCLEOTIDE SEQUENCE</scope>
    <source>
        <strain evidence="2">Duluth1</strain>
        <tissue evidence="2">Whole animal</tissue>
    </source>
</reference>
<dbReference type="EMBL" id="JAIWYP010000011">
    <property type="protein sequence ID" value="KAH3736452.1"/>
    <property type="molecule type" value="Genomic_DNA"/>
</dbReference>
<proteinExistence type="predicted"/>
<sequence length="144" mass="16628">MSYKHLHSNQDSQIKLSPPATPETEATISQTSQKSTGQPEIQPSRTKSESKLYLQTPVCYKAKRQRRPKKEPRPVTYTQQLPTATGVRAAKTSLGGRMFRSNIIRLTCFTGKEYDSLTKFEKFCCMNDIDRYEFAYVLPFYFVR</sequence>
<feature type="region of interest" description="Disordered" evidence="1">
    <location>
        <begin position="63"/>
        <end position="82"/>
    </location>
</feature>
<evidence type="ECO:0000313" key="2">
    <source>
        <dbReference type="EMBL" id="KAH3736452.1"/>
    </source>
</evidence>
<feature type="compositionally biased region" description="Polar residues" evidence="1">
    <location>
        <begin position="24"/>
        <end position="45"/>
    </location>
</feature>